<dbReference type="AlphaFoldDB" id="A0A1I2K8V4"/>
<name>A0A1I2K8V4_9ACTN</name>
<dbReference type="EMBL" id="FOND01000020">
    <property type="protein sequence ID" value="SFF62873.1"/>
    <property type="molecule type" value="Genomic_DNA"/>
</dbReference>
<comment type="pathway">
    <text evidence="1">Cofactor biosynthesis; thiamine diphosphate biosynthesis.</text>
</comment>
<dbReference type="CDD" id="cd19365">
    <property type="entry name" value="TenA_C-like"/>
    <property type="match status" value="1"/>
</dbReference>
<evidence type="ECO:0000259" key="2">
    <source>
        <dbReference type="Pfam" id="PF03070"/>
    </source>
</evidence>
<evidence type="ECO:0000313" key="3">
    <source>
        <dbReference type="EMBL" id="SFF62873.1"/>
    </source>
</evidence>
<dbReference type="SUPFAM" id="SSF48613">
    <property type="entry name" value="Heme oxygenase-like"/>
    <property type="match status" value="1"/>
</dbReference>
<dbReference type="InterPro" id="IPR016084">
    <property type="entry name" value="Haem_Oase-like_multi-hlx"/>
</dbReference>
<protein>
    <submittedName>
        <fullName evidence="3">Thiaminase /4-amino-5-aminomethyl-2-methylpyrimidine deaminase</fullName>
    </submittedName>
</protein>
<dbReference type="Gene3D" id="1.20.910.10">
    <property type="entry name" value="Heme oxygenase-like"/>
    <property type="match status" value="1"/>
</dbReference>
<gene>
    <name evidence="3" type="ORF">SAMN05216574_1206</name>
</gene>
<dbReference type="RefSeq" id="WP_092202540.1">
    <property type="nucleotide sequence ID" value="NZ_FOND01000020.1"/>
</dbReference>
<dbReference type="PANTHER" id="PTHR43198:SF2">
    <property type="entry name" value="SI:CH1073-67J19.1-RELATED"/>
    <property type="match status" value="1"/>
</dbReference>
<reference evidence="4" key="1">
    <citation type="submission" date="2016-10" db="EMBL/GenBank/DDBJ databases">
        <authorList>
            <person name="Varghese N."/>
            <person name="Submissions S."/>
        </authorList>
    </citation>
    <scope>NUCLEOTIDE SEQUENCE [LARGE SCALE GENOMIC DNA]</scope>
    <source>
        <strain evidence="4">DSM 46838</strain>
    </source>
</reference>
<dbReference type="STRING" id="1798228.SAMN05216574_1206"/>
<evidence type="ECO:0000256" key="1">
    <source>
        <dbReference type="ARBA" id="ARBA00004948"/>
    </source>
</evidence>
<sequence length="225" mass="23997">MSGFSDRAWAATAGLRTAIEQLAFLGELGDGSLDPAVFRHYLEQDALYLGEYARSLALLAARAPDAEAAAFWASSAHGCGVVERQLHADLLGAELLAAGGNGRSATASPTCLAYTSFLVATAATAPYGVATAAVLPCFWVYADVGARLARAARAAPEHPFRRWVAAYDAPEFQESARRARELTDAAAEAAPADEPAMQRAFALATRYELEFWRAAHAREAWSHPL</sequence>
<dbReference type="PANTHER" id="PTHR43198">
    <property type="entry name" value="BIFUNCTIONAL TH2 PROTEIN"/>
    <property type="match status" value="1"/>
</dbReference>
<dbReference type="InterPro" id="IPR050967">
    <property type="entry name" value="Thiamine_Salvage_TenA"/>
</dbReference>
<keyword evidence="4" id="KW-1185">Reference proteome</keyword>
<dbReference type="GO" id="GO:0005829">
    <property type="term" value="C:cytosol"/>
    <property type="evidence" value="ECO:0007669"/>
    <property type="project" value="TreeGrafter"/>
</dbReference>
<organism evidence="3 4">
    <name type="scientific">Blastococcus tunisiensis</name>
    <dbReference type="NCBI Taxonomy" id="1798228"/>
    <lineage>
        <taxon>Bacteria</taxon>
        <taxon>Bacillati</taxon>
        <taxon>Actinomycetota</taxon>
        <taxon>Actinomycetes</taxon>
        <taxon>Geodermatophilales</taxon>
        <taxon>Geodermatophilaceae</taxon>
        <taxon>Blastococcus</taxon>
    </lineage>
</organism>
<dbReference type="OrthoDB" id="34166at2"/>
<dbReference type="Proteomes" id="UP000198589">
    <property type="component" value="Unassembled WGS sequence"/>
</dbReference>
<proteinExistence type="predicted"/>
<accession>A0A1I2K8V4</accession>
<feature type="domain" description="Thiaminase-2/PQQC" evidence="2">
    <location>
        <begin position="24"/>
        <end position="215"/>
    </location>
</feature>
<dbReference type="InterPro" id="IPR004305">
    <property type="entry name" value="Thiaminase-2/PQQC"/>
</dbReference>
<evidence type="ECO:0000313" key="4">
    <source>
        <dbReference type="Proteomes" id="UP000198589"/>
    </source>
</evidence>
<dbReference type="Pfam" id="PF03070">
    <property type="entry name" value="TENA_THI-4"/>
    <property type="match status" value="1"/>
</dbReference>